<feature type="compositionally biased region" description="Low complexity" evidence="1">
    <location>
        <begin position="119"/>
        <end position="134"/>
    </location>
</feature>
<protein>
    <recommendedName>
        <fullName evidence="4">HNH endonuclease</fullName>
    </recommendedName>
</protein>
<evidence type="ECO:0000313" key="3">
    <source>
        <dbReference type="Proteomes" id="UP001501747"/>
    </source>
</evidence>
<feature type="region of interest" description="Disordered" evidence="1">
    <location>
        <begin position="104"/>
        <end position="142"/>
    </location>
</feature>
<dbReference type="EMBL" id="BAABAL010000004">
    <property type="protein sequence ID" value="GAA3989172.1"/>
    <property type="molecule type" value="Genomic_DNA"/>
</dbReference>
<accession>A0ABP7QWV7</accession>
<evidence type="ECO:0008006" key="4">
    <source>
        <dbReference type="Google" id="ProtNLM"/>
    </source>
</evidence>
<reference evidence="3" key="1">
    <citation type="journal article" date="2019" name="Int. J. Syst. Evol. Microbiol.">
        <title>The Global Catalogue of Microorganisms (GCM) 10K type strain sequencing project: providing services to taxonomists for standard genome sequencing and annotation.</title>
        <authorList>
            <consortium name="The Broad Institute Genomics Platform"/>
            <consortium name="The Broad Institute Genome Sequencing Center for Infectious Disease"/>
            <person name="Wu L."/>
            <person name="Ma J."/>
        </authorList>
    </citation>
    <scope>NUCLEOTIDE SEQUENCE [LARGE SCALE GENOMIC DNA]</scope>
    <source>
        <strain evidence="3">JCM 17342</strain>
    </source>
</reference>
<dbReference type="Proteomes" id="UP001501747">
    <property type="component" value="Unassembled WGS sequence"/>
</dbReference>
<organism evidence="2 3">
    <name type="scientific">Allokutzneria multivorans</name>
    <dbReference type="NCBI Taxonomy" id="1142134"/>
    <lineage>
        <taxon>Bacteria</taxon>
        <taxon>Bacillati</taxon>
        <taxon>Actinomycetota</taxon>
        <taxon>Actinomycetes</taxon>
        <taxon>Pseudonocardiales</taxon>
        <taxon>Pseudonocardiaceae</taxon>
        <taxon>Allokutzneria</taxon>
    </lineage>
</organism>
<keyword evidence="3" id="KW-1185">Reference proteome</keyword>
<name>A0ABP7QWV7_9PSEU</name>
<sequence length="254" mass="27403">MANVGEVAERLHAALQDLRPDELIASAARLREEVLVVLAAAAADSNRPELLEAVELLAGVPDELEAAAALYEQARGGTEEYIQRHSRAGSSGVLPGAAEYEVAAPSSSSSTAPKTDTITTSPAATKPSTTKASAVPPRPAGFGWTTSTNYRKTFTDAHPETAGKVVVHHAVEQQVLKYFPGVVQTEEMHSLENLRGIPKGPTNNLVHLSAIRKAWNRFYKPFRDSNTVPSKQQLLDFATMIDDQYGTSFNPNIR</sequence>
<proteinExistence type="predicted"/>
<gene>
    <name evidence="2" type="ORF">GCM10022247_04610</name>
</gene>
<evidence type="ECO:0000313" key="2">
    <source>
        <dbReference type="EMBL" id="GAA3989172.1"/>
    </source>
</evidence>
<comment type="caution">
    <text evidence="2">The sequence shown here is derived from an EMBL/GenBank/DDBJ whole genome shotgun (WGS) entry which is preliminary data.</text>
</comment>
<evidence type="ECO:0000256" key="1">
    <source>
        <dbReference type="SAM" id="MobiDB-lite"/>
    </source>
</evidence>